<name>A0A2T7EDA0_9POAL</name>
<accession>A0A2T7EDA0</accession>
<dbReference type="Gramene" id="PUZ65808">
    <property type="protein sequence ID" value="PUZ65808"/>
    <property type="gene ID" value="GQ55_3G255100"/>
</dbReference>
<dbReference type="STRING" id="1504633.A0A2T7EDA0"/>
<organism evidence="2 3">
    <name type="scientific">Panicum hallii var. hallii</name>
    <dbReference type="NCBI Taxonomy" id="1504633"/>
    <lineage>
        <taxon>Eukaryota</taxon>
        <taxon>Viridiplantae</taxon>
        <taxon>Streptophyta</taxon>
        <taxon>Embryophyta</taxon>
        <taxon>Tracheophyta</taxon>
        <taxon>Spermatophyta</taxon>
        <taxon>Magnoliopsida</taxon>
        <taxon>Liliopsida</taxon>
        <taxon>Poales</taxon>
        <taxon>Poaceae</taxon>
        <taxon>PACMAD clade</taxon>
        <taxon>Panicoideae</taxon>
        <taxon>Panicodae</taxon>
        <taxon>Paniceae</taxon>
        <taxon>Panicinae</taxon>
        <taxon>Panicum</taxon>
        <taxon>Panicum sect. Panicum</taxon>
    </lineage>
</organism>
<evidence type="ECO:0008006" key="4">
    <source>
        <dbReference type="Google" id="ProtNLM"/>
    </source>
</evidence>
<keyword evidence="3" id="KW-1185">Reference proteome</keyword>
<dbReference type="OrthoDB" id="691543at2759"/>
<dbReference type="CDD" id="cd00303">
    <property type="entry name" value="retropepsin_like"/>
    <property type="match status" value="1"/>
</dbReference>
<dbReference type="Gene3D" id="2.40.70.10">
    <property type="entry name" value="Acid Proteases"/>
    <property type="match status" value="1"/>
</dbReference>
<evidence type="ECO:0000313" key="2">
    <source>
        <dbReference type="EMBL" id="PUZ65808.1"/>
    </source>
</evidence>
<feature type="region of interest" description="Disordered" evidence="1">
    <location>
        <begin position="136"/>
        <end position="172"/>
    </location>
</feature>
<dbReference type="PANTHER" id="PTHR33067:SF32">
    <property type="entry name" value="ASPARTIC PEPTIDASE DDI1-TYPE DOMAIN-CONTAINING PROTEIN"/>
    <property type="match status" value="1"/>
</dbReference>
<dbReference type="AlphaFoldDB" id="A0A2T7EDA0"/>
<evidence type="ECO:0000313" key="3">
    <source>
        <dbReference type="Proteomes" id="UP000244336"/>
    </source>
</evidence>
<sequence>MRGVWGVCHVQKDCPEEAKVLDYMRKGDLPNFRYGQGRPQFNASSSIQNMVSLRMQLKDFMNEQAKINKDTVTKFKAMDKVLENIDGNVTEVRSSNHQVLNMMKMLETQVGQLAGCLTANEGRLLGQPHGLETAKAIQTRSGKETKDPEYPAGARKPKPTAEMEEDTKEKVTSLPEIVTEEPEFEMPGEDTKMPPLKPCYFRGKIDNHIEKFVEVVRRLSINMPLLDALQVPTYSRYFKDILANKHEMETLRVDHVKMSEQCSAAIANQGPEKQRDPGCPTIPCSIGSFMFEKALCYLGASVRVMPRDVFEKLCLLKLEPTAMCVELGDNSIRYPLGIAEDVPVKVGDHFIPVNFVVLEMGEREKPPLILRRPFLKTVEATINVGKGDTSMAREVLSSFDHDSRYAT</sequence>
<dbReference type="EMBL" id="CM009751">
    <property type="protein sequence ID" value="PUZ65808.1"/>
    <property type="molecule type" value="Genomic_DNA"/>
</dbReference>
<dbReference type="InterPro" id="IPR021109">
    <property type="entry name" value="Peptidase_aspartic_dom_sf"/>
</dbReference>
<protein>
    <recommendedName>
        <fullName evidence="4">Aspartic peptidase DDI1-type domain-containing protein</fullName>
    </recommendedName>
</protein>
<gene>
    <name evidence="2" type="ORF">GQ55_3G255100</name>
</gene>
<dbReference type="Proteomes" id="UP000244336">
    <property type="component" value="Chromosome 3"/>
</dbReference>
<evidence type="ECO:0000256" key="1">
    <source>
        <dbReference type="SAM" id="MobiDB-lite"/>
    </source>
</evidence>
<reference evidence="2 3" key="1">
    <citation type="submission" date="2018-04" db="EMBL/GenBank/DDBJ databases">
        <title>WGS assembly of Panicum hallii var. hallii HAL2.</title>
        <authorList>
            <person name="Lovell J."/>
            <person name="Jenkins J."/>
            <person name="Lowry D."/>
            <person name="Mamidi S."/>
            <person name="Sreedasyam A."/>
            <person name="Weng X."/>
            <person name="Barry K."/>
            <person name="Bonette J."/>
            <person name="Campitelli B."/>
            <person name="Daum C."/>
            <person name="Gordon S."/>
            <person name="Gould B."/>
            <person name="Lipzen A."/>
            <person name="MacQueen A."/>
            <person name="Palacio-Mejia J."/>
            <person name="Plott C."/>
            <person name="Shakirov E."/>
            <person name="Shu S."/>
            <person name="Yoshinaga Y."/>
            <person name="Zane M."/>
            <person name="Rokhsar D."/>
            <person name="Grimwood J."/>
            <person name="Schmutz J."/>
            <person name="Juenger T."/>
        </authorList>
    </citation>
    <scope>NUCLEOTIDE SEQUENCE [LARGE SCALE GENOMIC DNA]</scope>
    <source>
        <strain evidence="3">cv. HAL2</strain>
    </source>
</reference>
<dbReference type="PANTHER" id="PTHR33067">
    <property type="entry name" value="RNA-DIRECTED DNA POLYMERASE-RELATED"/>
    <property type="match status" value="1"/>
</dbReference>
<proteinExistence type="predicted"/>